<feature type="transmembrane region" description="Helical" evidence="1">
    <location>
        <begin position="137"/>
        <end position="155"/>
    </location>
</feature>
<keyword evidence="3" id="KW-1185">Reference proteome</keyword>
<name>A0A4Y2A9V3_ARAVE</name>
<keyword evidence="1" id="KW-0812">Transmembrane</keyword>
<keyword evidence="1" id="KW-1133">Transmembrane helix</keyword>
<gene>
    <name evidence="2" type="ORF">AVEN_234425_2</name>
</gene>
<dbReference type="Proteomes" id="UP000499080">
    <property type="component" value="Unassembled WGS sequence"/>
</dbReference>
<dbReference type="EMBL" id="BGPR01000009">
    <property type="protein sequence ID" value="GBL76139.1"/>
    <property type="molecule type" value="Genomic_DNA"/>
</dbReference>
<evidence type="ECO:0000313" key="2">
    <source>
        <dbReference type="EMBL" id="GBL76139.1"/>
    </source>
</evidence>
<organism evidence="2 3">
    <name type="scientific">Araneus ventricosus</name>
    <name type="common">Orbweaver spider</name>
    <name type="synonym">Epeira ventricosa</name>
    <dbReference type="NCBI Taxonomy" id="182803"/>
    <lineage>
        <taxon>Eukaryota</taxon>
        <taxon>Metazoa</taxon>
        <taxon>Ecdysozoa</taxon>
        <taxon>Arthropoda</taxon>
        <taxon>Chelicerata</taxon>
        <taxon>Arachnida</taxon>
        <taxon>Araneae</taxon>
        <taxon>Araneomorphae</taxon>
        <taxon>Entelegynae</taxon>
        <taxon>Araneoidea</taxon>
        <taxon>Araneidae</taxon>
        <taxon>Araneus</taxon>
    </lineage>
</organism>
<dbReference type="AlphaFoldDB" id="A0A4Y2A9V3"/>
<reference evidence="2 3" key="1">
    <citation type="journal article" date="2019" name="Sci. Rep.">
        <title>Orb-weaving spider Araneus ventricosus genome elucidates the spidroin gene catalogue.</title>
        <authorList>
            <person name="Kono N."/>
            <person name="Nakamura H."/>
            <person name="Ohtoshi R."/>
            <person name="Moran D.A.P."/>
            <person name="Shinohara A."/>
            <person name="Yoshida Y."/>
            <person name="Fujiwara M."/>
            <person name="Mori M."/>
            <person name="Tomita M."/>
            <person name="Arakawa K."/>
        </authorList>
    </citation>
    <scope>NUCLEOTIDE SEQUENCE [LARGE SCALE GENOMIC DNA]</scope>
</reference>
<comment type="caution">
    <text evidence="2">The sequence shown here is derived from an EMBL/GenBank/DDBJ whole genome shotgun (WGS) entry which is preliminary data.</text>
</comment>
<keyword evidence="1" id="KW-0472">Membrane</keyword>
<evidence type="ECO:0000256" key="1">
    <source>
        <dbReference type="SAM" id="Phobius"/>
    </source>
</evidence>
<sequence>MRGDPGRHLAGITDRLIVDSTGDKFRADYTSTDEHVCYIWAPVRPSSSTPVLPSDSCIPEEEQNDSQASSCLATSLRQHQGPWYRVVFADQTLLIPGRYRLFYISSEFDDILGVSEPFEYVPSHGDVANGGGLFSDVPLLASLAVVIFAMIMLLLRC</sequence>
<protein>
    <submittedName>
        <fullName evidence="2">Uncharacterized protein</fullName>
    </submittedName>
</protein>
<dbReference type="Gene3D" id="2.60.40.2840">
    <property type="match status" value="1"/>
</dbReference>
<proteinExistence type="predicted"/>
<evidence type="ECO:0000313" key="3">
    <source>
        <dbReference type="Proteomes" id="UP000499080"/>
    </source>
</evidence>
<accession>A0A4Y2A9V3</accession>